<sequence length="581" mass="68686">MDSWEKAEKSKKKKTQICDAMKYSFADIGDIIRGRDILIFNNGNNEIERDLKAVFQSIYEKWKSDSNNNKDKYPDLTSFRSAWWDTNRKEIWKAMTCSAPEDATLFKKLENSEISNLVLSQHKCGYENDPPVDDYIPQPFRWLSEWSETYCLAQRDFLETMKNCENCKKNSGICKQSVHGACRDCKKKCEQYSQFVEHWKKQFELQNEAYKEIYTEATSNGVNPKGIDDNTKKFVQKLQENCQKNSVDTADKYLQRGSVCRRFKFGNNDPSDLNYAFHTEPPSHKEYCECAKDFDPLDECPVDKDECKKYGRYSCRKNHYNKNPIEWTNKFVKKHLKKYESVRVPPRRRKLCLSSISTHGREIRNEQNFKKYILHDASNEAAYLWDIHKNDPKKALTAMKYSFADYGNITKGDDLMDDLELVQKQLNEIFKQNSNGNEDVSEKRKKWWEKNKEKIWNVMMCHYNGSDKKKDTCPPHDNIDNEDQFLRWFQEWTENFCTKRKELYEDVQKICASAKCDTSNGSVDITQCIEACEKYKNYVLTKKTEYEIQKNKYDTEFKNKNSNAKDAPDYLKEKCNDNKCN</sequence>
<evidence type="ECO:0000313" key="4">
    <source>
        <dbReference type="Proteomes" id="UP000030694"/>
    </source>
</evidence>
<dbReference type="GO" id="GO:0046789">
    <property type="term" value="F:host cell surface receptor binding"/>
    <property type="evidence" value="ECO:0007669"/>
    <property type="project" value="InterPro"/>
</dbReference>
<dbReference type="SUPFAM" id="SSF140924">
    <property type="entry name" value="Duffy binding domain-like"/>
    <property type="match status" value="2"/>
</dbReference>
<gene>
    <name evidence="3" type="ORF">PFMC_05245</name>
</gene>
<protein>
    <recommendedName>
        <fullName evidence="5">Erythrocyte membrane protein 1</fullName>
    </recommendedName>
</protein>
<organism evidence="3 4">
    <name type="scientific">Plasmodium falciparum (isolate Camp / Malaysia)</name>
    <dbReference type="NCBI Taxonomy" id="5835"/>
    <lineage>
        <taxon>Eukaryota</taxon>
        <taxon>Sar</taxon>
        <taxon>Alveolata</taxon>
        <taxon>Apicomplexa</taxon>
        <taxon>Aconoidasida</taxon>
        <taxon>Haemosporida</taxon>
        <taxon>Plasmodiidae</taxon>
        <taxon>Plasmodium</taxon>
        <taxon>Plasmodium (Laverania)</taxon>
    </lineage>
</organism>
<evidence type="ECO:0000313" key="3">
    <source>
        <dbReference type="EMBL" id="ETW58869.1"/>
    </source>
</evidence>
<dbReference type="AlphaFoldDB" id="A0A024X038"/>
<dbReference type="InterPro" id="IPR008602">
    <property type="entry name" value="Duffy-antigen-binding"/>
</dbReference>
<reference evidence="3 4" key="1">
    <citation type="submission" date="2013-02" db="EMBL/GenBank/DDBJ databases">
        <title>The Genome Annotation of Plasmodium falciparum CAMP/Malaysia.</title>
        <authorList>
            <consortium name="The Broad Institute Genome Sequencing Platform"/>
            <consortium name="The Broad Institute Genome Sequencing Center for Infectious Disease"/>
            <person name="Neafsey D."/>
            <person name="Hoffman S."/>
            <person name="Volkman S."/>
            <person name="Rosenthal P."/>
            <person name="Walker B."/>
            <person name="Young S.K."/>
            <person name="Zeng Q."/>
            <person name="Gargeya S."/>
            <person name="Fitzgerald M."/>
            <person name="Haas B."/>
            <person name="Abouelleil A."/>
            <person name="Allen A.W."/>
            <person name="Alvarado L."/>
            <person name="Arachchi H.M."/>
            <person name="Berlin A.M."/>
            <person name="Chapman S.B."/>
            <person name="Gainer-Dewar J."/>
            <person name="Goldberg J."/>
            <person name="Griggs A."/>
            <person name="Gujja S."/>
            <person name="Hansen M."/>
            <person name="Howarth C."/>
            <person name="Imamovic A."/>
            <person name="Ireland A."/>
            <person name="Larimer J."/>
            <person name="McCowan C."/>
            <person name="Murphy C."/>
            <person name="Pearson M."/>
            <person name="Poon T.W."/>
            <person name="Priest M."/>
            <person name="Roberts A."/>
            <person name="Saif S."/>
            <person name="Shea T."/>
            <person name="Sisk P."/>
            <person name="Sykes S."/>
            <person name="Wortman J."/>
            <person name="Nusbaum C."/>
            <person name="Birren B."/>
        </authorList>
    </citation>
    <scope>NUCLEOTIDE SEQUENCE [LARGE SCALE GENOMIC DNA]</scope>
    <source>
        <strain evidence="3 4">CAMP/Malaysia</strain>
    </source>
</reference>
<dbReference type="Proteomes" id="UP000030694">
    <property type="component" value="Unassembled WGS sequence"/>
</dbReference>
<evidence type="ECO:0008006" key="5">
    <source>
        <dbReference type="Google" id="ProtNLM"/>
    </source>
</evidence>
<feature type="domain" description="Duffy-binding-like" evidence="2">
    <location>
        <begin position="145"/>
        <end position="264"/>
    </location>
</feature>
<dbReference type="OrthoDB" id="10643385at2759"/>
<accession>A0A024X038</accession>
<evidence type="ECO:0000259" key="2">
    <source>
        <dbReference type="Pfam" id="PF22672"/>
    </source>
</evidence>
<proteinExistence type="predicted"/>
<dbReference type="Gene3D" id="1.20.58.830">
    <property type="match status" value="2"/>
</dbReference>
<feature type="non-terminal residue" evidence="3">
    <location>
        <position position="581"/>
    </location>
</feature>
<feature type="domain" description="Duffy-antigen binding" evidence="1">
    <location>
        <begin position="7"/>
        <end position="141"/>
    </location>
</feature>
<dbReference type="Gene3D" id="1.20.1310.20">
    <property type="entry name" value="Duffy-antigen binding domain"/>
    <property type="match status" value="2"/>
</dbReference>
<feature type="domain" description="Duffy-antigen binding" evidence="1">
    <location>
        <begin position="344"/>
        <end position="498"/>
    </location>
</feature>
<reference evidence="3 4" key="2">
    <citation type="submission" date="2013-02" db="EMBL/GenBank/DDBJ databases">
        <title>The Genome Sequence of Plasmodium falciparum CAMP/Malaysia.</title>
        <authorList>
            <consortium name="The Broad Institute Genome Sequencing Platform"/>
            <consortium name="The Broad Institute Genome Sequencing Center for Infectious Disease"/>
            <person name="Neafsey D."/>
            <person name="Cheeseman I."/>
            <person name="Volkman S."/>
            <person name="Adams J."/>
            <person name="Walker B."/>
            <person name="Young S.K."/>
            <person name="Zeng Q."/>
            <person name="Gargeya S."/>
            <person name="Fitzgerald M."/>
            <person name="Haas B."/>
            <person name="Abouelleil A."/>
            <person name="Alvarado L."/>
            <person name="Arachchi H.M."/>
            <person name="Berlin A.M."/>
            <person name="Chapman S.B."/>
            <person name="Dewar J."/>
            <person name="Goldberg J."/>
            <person name="Griggs A."/>
            <person name="Gujja S."/>
            <person name="Hansen M."/>
            <person name="Howarth C."/>
            <person name="Imamovic A."/>
            <person name="Larimer J."/>
            <person name="McCowan C."/>
            <person name="Murphy C."/>
            <person name="Neiman D."/>
            <person name="Pearson M."/>
            <person name="Priest M."/>
            <person name="Roberts A."/>
            <person name="Saif S."/>
            <person name="Shea T."/>
            <person name="Sisk P."/>
            <person name="Sykes S."/>
            <person name="Wortman J."/>
            <person name="Nusbaum C."/>
            <person name="Birren B."/>
        </authorList>
    </citation>
    <scope>NUCLEOTIDE SEQUENCE [LARGE SCALE GENOMIC DNA]</scope>
    <source>
        <strain evidence="3 4">CAMP/Malaysia</strain>
    </source>
</reference>
<name>A0A024X038_PLAFC</name>
<dbReference type="EMBL" id="KI927572">
    <property type="protein sequence ID" value="ETW58869.1"/>
    <property type="molecule type" value="Genomic_DNA"/>
</dbReference>
<dbReference type="InterPro" id="IPR042202">
    <property type="entry name" value="Duffy-ag-bd_sf"/>
</dbReference>
<dbReference type="Pfam" id="PF22672">
    <property type="entry name" value="DBL_C"/>
    <property type="match status" value="1"/>
</dbReference>
<dbReference type="GO" id="GO:0016020">
    <property type="term" value="C:membrane"/>
    <property type="evidence" value="ECO:0007669"/>
    <property type="project" value="InterPro"/>
</dbReference>
<evidence type="ECO:0000259" key="1">
    <source>
        <dbReference type="Pfam" id="PF05424"/>
    </source>
</evidence>
<dbReference type="Pfam" id="PF05424">
    <property type="entry name" value="Duffy_binding"/>
    <property type="match status" value="2"/>
</dbReference>
<dbReference type="InterPro" id="IPR054595">
    <property type="entry name" value="DBL_C"/>
</dbReference>